<proteinExistence type="predicted"/>
<organism evidence="9 10">
    <name type="scientific">Gloeobacter kilaueensis (strain ATCC BAA-2537 / CCAP 1431/1 / ULC 316 / JS1)</name>
    <dbReference type="NCBI Taxonomy" id="1183438"/>
    <lineage>
        <taxon>Bacteria</taxon>
        <taxon>Bacillati</taxon>
        <taxon>Cyanobacteriota</taxon>
        <taxon>Cyanophyceae</taxon>
        <taxon>Gloeobacterales</taxon>
        <taxon>Gloeobacteraceae</taxon>
        <taxon>Gloeobacter</taxon>
    </lineage>
</organism>
<feature type="transmembrane region" description="Helical" evidence="8">
    <location>
        <begin position="447"/>
        <end position="468"/>
    </location>
</feature>
<dbReference type="PANTHER" id="PTHR33908">
    <property type="entry name" value="MANNOSYLTRANSFERASE YKCB-RELATED"/>
    <property type="match status" value="1"/>
</dbReference>
<dbReference type="InterPro" id="IPR050297">
    <property type="entry name" value="LipidA_mod_glycosyltrf_83"/>
</dbReference>
<dbReference type="GO" id="GO:0016763">
    <property type="term" value="F:pentosyltransferase activity"/>
    <property type="evidence" value="ECO:0007669"/>
    <property type="project" value="TreeGrafter"/>
</dbReference>
<dbReference type="STRING" id="1183438.GKIL_2685"/>
<keyword evidence="6 8" id="KW-1133">Transmembrane helix</keyword>
<feature type="transmembrane region" description="Helical" evidence="8">
    <location>
        <begin position="282"/>
        <end position="302"/>
    </location>
</feature>
<feature type="transmembrane region" description="Helical" evidence="8">
    <location>
        <begin position="228"/>
        <end position="250"/>
    </location>
</feature>
<feature type="transmembrane region" description="Helical" evidence="8">
    <location>
        <begin position="314"/>
        <end position="332"/>
    </location>
</feature>
<dbReference type="GO" id="GO:0009103">
    <property type="term" value="P:lipopolysaccharide biosynthetic process"/>
    <property type="evidence" value="ECO:0007669"/>
    <property type="project" value="UniProtKB-ARBA"/>
</dbReference>
<sequence length="575" mass="63667">MTRRLSIAPRPVPATAMLAMASGVFALLLAFYLPFIGSLHLFDWDELIFAEAAREMLERNDFLRVFVNYVPFFEKPPGFFWLQALSFHWFGVSEGAARLPSALFTAATGALVFVLGCYIRSAGFGLLWALLFGLGLLPVILGKFGLIDPTFNFFVLSSLFCLFAADESRRQDGRQDQPIPKLKWLPGGYFSLAALLLGFAVLVKGPLALAIVVPSFTVYKLVVPRPPISLLAGVLGLLGTLLVAGSWFALETFAHGTGFVTEFVNYQLRITGTNDGHPGFPFFHTLIFIFGCFPFSVFVVRGFRQRVHYRERRFQLLALILFVLVLLLFELVVKTKLVHYSSLLQVPGAFLAARILYRCWHGQSRLHPLELIALGLIGLLLAAPMLLVPYLGTNPALLDSLLKDPVARAYLSTPVDWGWSTFVPGIWLLFITILTIALALSKRDRAAINGLILGAGITANLVWAVFLARVDAYVSTPMVRYIDRVGRSPLAFYGPLTYLPPFYAGRAIANPNSPGQLASLLREQPGLWVVTRQSEIDQIVSLSPLKIQNRYGAYILLGPAQTEERRSNQVASSLR</sequence>
<keyword evidence="7 8" id="KW-0472">Membrane</keyword>
<dbReference type="OrthoDB" id="9775035at2"/>
<dbReference type="EMBL" id="CP003587">
    <property type="protein sequence ID" value="AGY58931.1"/>
    <property type="molecule type" value="Genomic_DNA"/>
</dbReference>
<keyword evidence="4 9" id="KW-0808">Transferase</keyword>
<reference evidence="9 10" key="1">
    <citation type="journal article" date="2013" name="PLoS ONE">
        <title>Cultivation and Complete Genome Sequencing of Gloeobacter kilaueensis sp. nov., from a Lava Cave in Kilauea Caldera, Hawai'i.</title>
        <authorList>
            <person name="Saw J.H."/>
            <person name="Schatz M."/>
            <person name="Brown M.V."/>
            <person name="Kunkel D.D."/>
            <person name="Foster J.S."/>
            <person name="Shick H."/>
            <person name="Christensen S."/>
            <person name="Hou S."/>
            <person name="Wan X."/>
            <person name="Donachie S.P."/>
        </authorList>
    </citation>
    <scope>NUCLEOTIDE SEQUENCE [LARGE SCALE GENOMIC DNA]</scope>
    <source>
        <strain evidence="10">JS</strain>
    </source>
</reference>
<evidence type="ECO:0000256" key="6">
    <source>
        <dbReference type="ARBA" id="ARBA00022989"/>
    </source>
</evidence>
<keyword evidence="10" id="KW-1185">Reference proteome</keyword>
<evidence type="ECO:0000256" key="5">
    <source>
        <dbReference type="ARBA" id="ARBA00022692"/>
    </source>
</evidence>
<name>U5QJ45_GLOK1</name>
<dbReference type="PANTHER" id="PTHR33908:SF3">
    <property type="entry name" value="UNDECAPRENYL PHOSPHATE-ALPHA-4-AMINO-4-DEOXY-L-ARABINOSE ARABINOSYL TRANSFERASE"/>
    <property type="match status" value="1"/>
</dbReference>
<protein>
    <submittedName>
        <fullName evidence="9">Glycosyl transferase family 39</fullName>
    </submittedName>
</protein>
<evidence type="ECO:0000313" key="10">
    <source>
        <dbReference type="Proteomes" id="UP000017396"/>
    </source>
</evidence>
<dbReference type="HOGENOM" id="CLU_019200_0_1_3"/>
<evidence type="ECO:0000256" key="8">
    <source>
        <dbReference type="SAM" id="Phobius"/>
    </source>
</evidence>
<keyword evidence="5 8" id="KW-0812">Transmembrane</keyword>
<evidence type="ECO:0000256" key="7">
    <source>
        <dbReference type="ARBA" id="ARBA00023136"/>
    </source>
</evidence>
<feature type="transmembrane region" description="Helical" evidence="8">
    <location>
        <begin position="189"/>
        <end position="216"/>
    </location>
</feature>
<keyword evidence="3" id="KW-0328">Glycosyltransferase</keyword>
<dbReference type="AlphaFoldDB" id="U5QJ45"/>
<feature type="transmembrane region" description="Helical" evidence="8">
    <location>
        <begin position="126"/>
        <end position="147"/>
    </location>
</feature>
<accession>U5QJ45</accession>
<feature type="transmembrane region" description="Helical" evidence="8">
    <location>
        <begin position="369"/>
        <end position="392"/>
    </location>
</feature>
<dbReference type="KEGG" id="glj:GKIL_2685"/>
<dbReference type="Proteomes" id="UP000017396">
    <property type="component" value="Chromosome"/>
</dbReference>
<evidence type="ECO:0000313" key="9">
    <source>
        <dbReference type="EMBL" id="AGY58931.1"/>
    </source>
</evidence>
<evidence type="ECO:0000256" key="3">
    <source>
        <dbReference type="ARBA" id="ARBA00022676"/>
    </source>
</evidence>
<dbReference type="eggNOG" id="COG1807">
    <property type="taxonomic scope" value="Bacteria"/>
</dbReference>
<feature type="transmembrane region" description="Helical" evidence="8">
    <location>
        <begin position="99"/>
        <end position="119"/>
    </location>
</feature>
<feature type="transmembrane region" description="Helical" evidence="8">
    <location>
        <begin position="417"/>
        <end position="440"/>
    </location>
</feature>
<keyword evidence="2" id="KW-1003">Cell membrane</keyword>
<comment type="subcellular location">
    <subcellularLocation>
        <location evidence="1">Cell membrane</location>
        <topology evidence="1">Multi-pass membrane protein</topology>
    </subcellularLocation>
</comment>
<evidence type="ECO:0000256" key="4">
    <source>
        <dbReference type="ARBA" id="ARBA00022679"/>
    </source>
</evidence>
<dbReference type="GO" id="GO:0010041">
    <property type="term" value="P:response to iron(III) ion"/>
    <property type="evidence" value="ECO:0007669"/>
    <property type="project" value="TreeGrafter"/>
</dbReference>
<dbReference type="GO" id="GO:0005886">
    <property type="term" value="C:plasma membrane"/>
    <property type="evidence" value="ECO:0007669"/>
    <property type="project" value="UniProtKB-SubCell"/>
</dbReference>
<evidence type="ECO:0000256" key="1">
    <source>
        <dbReference type="ARBA" id="ARBA00004651"/>
    </source>
</evidence>
<evidence type="ECO:0000256" key="2">
    <source>
        <dbReference type="ARBA" id="ARBA00022475"/>
    </source>
</evidence>
<feature type="transmembrane region" description="Helical" evidence="8">
    <location>
        <begin position="12"/>
        <end position="35"/>
    </location>
</feature>
<dbReference type="RefSeq" id="WP_023174138.1">
    <property type="nucleotide sequence ID" value="NC_022600.1"/>
</dbReference>
<gene>
    <name evidence="9" type="primary">arnT</name>
    <name evidence="9" type="ORF">GKIL_2685</name>
</gene>
<feature type="transmembrane region" description="Helical" evidence="8">
    <location>
        <begin position="338"/>
        <end position="357"/>
    </location>
</feature>